<feature type="domain" description="HTH arsR-type" evidence="1">
    <location>
        <begin position="2"/>
        <end position="98"/>
    </location>
</feature>
<dbReference type="InterPro" id="IPR036388">
    <property type="entry name" value="WH-like_DNA-bd_sf"/>
</dbReference>
<dbReference type="EMBL" id="CABHOF010000032">
    <property type="protein sequence ID" value="VUX64357.1"/>
    <property type="molecule type" value="Genomic_DNA"/>
</dbReference>
<evidence type="ECO:0000313" key="5">
    <source>
        <dbReference type="Proteomes" id="UP000366766"/>
    </source>
</evidence>
<dbReference type="Proteomes" id="UP000366766">
    <property type="component" value="Unassembled WGS sequence"/>
</dbReference>
<dbReference type="Pfam" id="PF13412">
    <property type="entry name" value="HTH_24"/>
    <property type="match status" value="1"/>
</dbReference>
<dbReference type="SMART" id="SM00418">
    <property type="entry name" value="HTH_ARSR"/>
    <property type="match status" value="1"/>
</dbReference>
<dbReference type="RefSeq" id="WP_055199876.1">
    <property type="nucleotide sequence ID" value="NZ_BTHH01000004.1"/>
</dbReference>
<dbReference type="PROSITE" id="PS50987">
    <property type="entry name" value="HTH_ARSR_2"/>
    <property type="match status" value="1"/>
</dbReference>
<gene>
    <name evidence="3" type="ORF">BWLFYP14_01362</name>
    <name evidence="2" type="ORF">ERS852478_00992</name>
</gene>
<accession>A0A173ZH68</accession>
<organism evidence="2 4">
    <name type="scientific">Blautia wexlerae</name>
    <dbReference type="NCBI Taxonomy" id="418240"/>
    <lineage>
        <taxon>Bacteria</taxon>
        <taxon>Bacillati</taxon>
        <taxon>Bacillota</taxon>
        <taxon>Clostridia</taxon>
        <taxon>Lachnospirales</taxon>
        <taxon>Lachnospiraceae</taxon>
        <taxon>Blautia</taxon>
    </lineage>
</organism>
<proteinExistence type="predicted"/>
<dbReference type="GO" id="GO:0003700">
    <property type="term" value="F:DNA-binding transcription factor activity"/>
    <property type="evidence" value="ECO:0007669"/>
    <property type="project" value="InterPro"/>
</dbReference>
<dbReference type="Gene3D" id="1.10.10.10">
    <property type="entry name" value="Winged helix-like DNA-binding domain superfamily/Winged helix DNA-binding domain"/>
    <property type="match status" value="1"/>
</dbReference>
<dbReference type="eggNOG" id="COG4189">
    <property type="taxonomic scope" value="Bacteria"/>
</dbReference>
<dbReference type="EMBL" id="CYZN01000005">
    <property type="protein sequence ID" value="CUN75467.1"/>
    <property type="molecule type" value="Genomic_DNA"/>
</dbReference>
<evidence type="ECO:0000313" key="3">
    <source>
        <dbReference type="EMBL" id="VUX64357.1"/>
    </source>
</evidence>
<dbReference type="SUPFAM" id="SSF46785">
    <property type="entry name" value="Winged helix' DNA-binding domain"/>
    <property type="match status" value="1"/>
</dbReference>
<dbReference type="Proteomes" id="UP000095431">
    <property type="component" value="Unassembled WGS sequence"/>
</dbReference>
<sequence length="307" mass="34452">MLYIKSLEQAVPVFKALGSDIRIRLIQTLLEHQEMNMNELASSLGITNGALTSHVKKLEESGILAILPEHSGHGNQKVCRINVDKILVDIASNNDSPAEDSYSIDIPIGNYFNYSVYPTCGLSTTDNLIGEVDDPRYFAHPSHVDAKILWFGRGFIDYRIPNMLPPGQKIDRLTLSFEISSEAPGVNSDWPSDISFFLNNTKVGAWTSPGDFGDVHGMFTPDWWFPNWNQYGLLKMLVIDRHGTFIDGLKISDVNTQQLTFTSQDDMVFRFQVDEPSQNIGGLTLFGKDFGNYNQDINVKVHYTPNV</sequence>
<name>A0A173ZH68_9FIRM</name>
<keyword evidence="5" id="KW-1185">Reference proteome</keyword>
<dbReference type="CDD" id="cd00090">
    <property type="entry name" value="HTH_ARSR"/>
    <property type="match status" value="1"/>
</dbReference>
<reference evidence="3 5" key="2">
    <citation type="submission" date="2019-07" db="EMBL/GenBank/DDBJ databases">
        <authorList>
            <person name="Chang H.-W."/>
            <person name="Raman A."/>
            <person name="Venkatesh S."/>
            <person name="Gehrig J."/>
        </authorList>
    </citation>
    <scope>NUCLEOTIDE SEQUENCE [LARGE SCALE GENOMIC DNA]</scope>
    <source>
        <strain evidence="3">Blautia_wexlerae_LFYP_14</strain>
    </source>
</reference>
<dbReference type="InterPro" id="IPR011991">
    <property type="entry name" value="ArsR-like_HTH"/>
</dbReference>
<protein>
    <submittedName>
        <fullName evidence="3">Helix-turn-helix domain protein</fullName>
    </submittedName>
    <submittedName>
        <fullName evidence="2">Uncharacterized protein conserved in archaea</fullName>
    </submittedName>
</protein>
<evidence type="ECO:0000259" key="1">
    <source>
        <dbReference type="PROSITE" id="PS50987"/>
    </source>
</evidence>
<dbReference type="AlphaFoldDB" id="A0A173ZH68"/>
<dbReference type="InterPro" id="IPR036390">
    <property type="entry name" value="WH_DNA-bd_sf"/>
</dbReference>
<dbReference type="InterPro" id="IPR001845">
    <property type="entry name" value="HTH_ArsR_DNA-bd_dom"/>
</dbReference>
<evidence type="ECO:0000313" key="4">
    <source>
        <dbReference type="Proteomes" id="UP000095431"/>
    </source>
</evidence>
<evidence type="ECO:0000313" key="2">
    <source>
        <dbReference type="EMBL" id="CUN75467.1"/>
    </source>
</evidence>
<reference evidence="2 4" key="1">
    <citation type="submission" date="2015-09" db="EMBL/GenBank/DDBJ databases">
        <authorList>
            <consortium name="Pathogen Informatics"/>
        </authorList>
    </citation>
    <scope>NUCLEOTIDE SEQUENCE [LARGE SCALE GENOMIC DNA]</scope>
    <source>
        <strain evidence="2 4">2789STDY5834863</strain>
    </source>
</reference>